<evidence type="ECO:0000313" key="2">
    <source>
        <dbReference type="Proteomes" id="UP000276133"/>
    </source>
</evidence>
<dbReference type="Gene3D" id="3.40.50.2300">
    <property type="match status" value="1"/>
</dbReference>
<protein>
    <submittedName>
        <fullName evidence="1">Glutamate receptor kainate 2-like isoform X1</fullName>
    </submittedName>
</protein>
<gene>
    <name evidence="1" type="ORF">BpHYR1_025118</name>
</gene>
<keyword evidence="1" id="KW-0675">Receptor</keyword>
<dbReference type="EMBL" id="REGN01002767">
    <property type="protein sequence ID" value="RNA26265.1"/>
    <property type="molecule type" value="Genomic_DNA"/>
</dbReference>
<evidence type="ECO:0000313" key="1">
    <source>
        <dbReference type="EMBL" id="RNA26265.1"/>
    </source>
</evidence>
<reference evidence="1 2" key="1">
    <citation type="journal article" date="2018" name="Sci. Rep.">
        <title>Genomic signatures of local adaptation to the degree of environmental predictability in rotifers.</title>
        <authorList>
            <person name="Franch-Gras L."/>
            <person name="Hahn C."/>
            <person name="Garcia-Roger E.M."/>
            <person name="Carmona M.J."/>
            <person name="Serra M."/>
            <person name="Gomez A."/>
        </authorList>
    </citation>
    <scope>NUCLEOTIDE SEQUENCE [LARGE SCALE GENOMIC DNA]</scope>
    <source>
        <strain evidence="1">HYR1</strain>
    </source>
</reference>
<accession>A0A3M7RSG5</accession>
<dbReference type="Proteomes" id="UP000276133">
    <property type="component" value="Unassembled WGS sequence"/>
</dbReference>
<comment type="caution">
    <text evidence="1">The sequence shown here is derived from an EMBL/GenBank/DDBJ whole genome shotgun (WGS) entry which is preliminary data.</text>
</comment>
<dbReference type="AlphaFoldDB" id="A0A3M7RSG5"/>
<keyword evidence="2" id="KW-1185">Reference proteome</keyword>
<dbReference type="OrthoDB" id="5984008at2759"/>
<organism evidence="1 2">
    <name type="scientific">Brachionus plicatilis</name>
    <name type="common">Marine rotifer</name>
    <name type="synonym">Brachionus muelleri</name>
    <dbReference type="NCBI Taxonomy" id="10195"/>
    <lineage>
        <taxon>Eukaryota</taxon>
        <taxon>Metazoa</taxon>
        <taxon>Spiralia</taxon>
        <taxon>Gnathifera</taxon>
        <taxon>Rotifera</taxon>
        <taxon>Eurotatoria</taxon>
        <taxon>Monogononta</taxon>
        <taxon>Pseudotrocha</taxon>
        <taxon>Ploima</taxon>
        <taxon>Brachionidae</taxon>
        <taxon>Brachionus</taxon>
    </lineage>
</organism>
<name>A0A3M7RSG5_BRAPC</name>
<sequence>MERNEIFLIKYFEHDQEILIITFNLLSQKLKSILYLAIGGLFSLDSQNGTVNYETDEEIIFKHAIYISNQLKNTLHNTLPYYPTLLHKIVHVPENDRLNTIKKICKEIHGNMIAIIDPRLGSFKLYSRSLSENLDLIHFDIEQNSEPKTEAMLKMALQLGMINSTFNYILTSLDAETMNLDDFKYNRANITTFRLVKSESEFHRKITLNLTDYLFHNWKDNEKSNILLKRVLIISDDPKEDDNGVTRGHVRMVQDLRLSPHLKMTE</sequence>
<proteinExistence type="predicted"/>
<dbReference type="STRING" id="10195.A0A3M7RSG5"/>